<comment type="caution">
    <text evidence="2">The sequence shown here is derived from an EMBL/GenBank/DDBJ whole genome shotgun (WGS) entry which is preliminary data.</text>
</comment>
<organism evidence="2 3">
    <name type="scientific">Byssochlamys spectabilis</name>
    <name type="common">Paecilomyces variotii</name>
    <dbReference type="NCBI Taxonomy" id="264951"/>
    <lineage>
        <taxon>Eukaryota</taxon>
        <taxon>Fungi</taxon>
        <taxon>Dikarya</taxon>
        <taxon>Ascomycota</taxon>
        <taxon>Pezizomycotina</taxon>
        <taxon>Eurotiomycetes</taxon>
        <taxon>Eurotiomycetidae</taxon>
        <taxon>Eurotiales</taxon>
        <taxon>Thermoascaceae</taxon>
        <taxon>Paecilomyces</taxon>
    </lineage>
</organism>
<dbReference type="InterPro" id="IPR006461">
    <property type="entry name" value="PLAC_motif_containing"/>
</dbReference>
<reference evidence="2 3" key="1">
    <citation type="journal article" date="2018" name="Front. Microbiol.">
        <title>Genomic and genetic insights into a cosmopolitan fungus, Paecilomyces variotii (Eurotiales).</title>
        <authorList>
            <person name="Urquhart A.S."/>
            <person name="Mondo S.J."/>
            <person name="Makela M.R."/>
            <person name="Hane J.K."/>
            <person name="Wiebenga A."/>
            <person name="He G."/>
            <person name="Mihaltcheva S."/>
            <person name="Pangilinan J."/>
            <person name="Lipzen A."/>
            <person name="Barry K."/>
            <person name="de Vries R.P."/>
            <person name="Grigoriev I.V."/>
            <person name="Idnurm A."/>
        </authorList>
    </citation>
    <scope>NUCLEOTIDE SEQUENCE [LARGE SCALE GENOMIC DNA]</scope>
    <source>
        <strain evidence="2 3">CBS 101075</strain>
    </source>
</reference>
<proteinExistence type="predicted"/>
<feature type="compositionally biased region" description="Low complexity" evidence="1">
    <location>
        <begin position="73"/>
        <end position="82"/>
    </location>
</feature>
<dbReference type="AlphaFoldDB" id="A0A443I7U5"/>
<evidence type="ECO:0000256" key="1">
    <source>
        <dbReference type="SAM" id="MobiDB-lite"/>
    </source>
</evidence>
<keyword evidence="3" id="KW-1185">Reference proteome</keyword>
<feature type="compositionally biased region" description="Polar residues" evidence="1">
    <location>
        <begin position="143"/>
        <end position="161"/>
    </location>
</feature>
<dbReference type="RefSeq" id="XP_028489763.1">
    <property type="nucleotide sequence ID" value="XM_028631732.1"/>
</dbReference>
<dbReference type="STRING" id="264951.A0A443I7U5"/>
<dbReference type="Pfam" id="PF04749">
    <property type="entry name" value="PLAC8"/>
    <property type="match status" value="1"/>
</dbReference>
<feature type="compositionally biased region" description="Pro residues" evidence="1">
    <location>
        <begin position="123"/>
        <end position="132"/>
    </location>
</feature>
<feature type="compositionally biased region" description="Pro residues" evidence="1">
    <location>
        <begin position="39"/>
        <end position="50"/>
    </location>
</feature>
<evidence type="ECO:0000313" key="2">
    <source>
        <dbReference type="EMBL" id="RWR00119.1"/>
    </source>
</evidence>
<dbReference type="GeneID" id="39601009"/>
<feature type="region of interest" description="Disordered" evidence="1">
    <location>
        <begin position="112"/>
        <end position="171"/>
    </location>
</feature>
<evidence type="ECO:0000313" key="3">
    <source>
        <dbReference type="Proteomes" id="UP000283841"/>
    </source>
</evidence>
<dbReference type="NCBIfam" id="TIGR01571">
    <property type="entry name" value="A_thal_Cys_rich"/>
    <property type="match status" value="1"/>
</dbReference>
<feature type="region of interest" description="Disordered" evidence="1">
    <location>
        <begin position="1"/>
        <end position="99"/>
    </location>
</feature>
<sequence>MRRNTRLDTSNTEQPSRYSFLETPMEMRAPIGISDRQNSPPPPPVPPINPNPMQTGQLNPNPPNEKEHEQEYLRQLQLQQQRAATPYDGPPPLEQHPAHFAPYADDIESPVERPVAPTQQPEVRPPNSPGPVPIKSVPVAEQQPRQTSVEPDSNPLQQPFSPVSPLSPHSVTSPVGTFRNINHGPAQSDDIYATHLPGQISHPNQEVKGGTWSHGMCDCSDVGTCCLGLLCPCILYGRTQYRLDMKSRKEDPTNLLAYEKCNGSCTVMALLCGCQWLLATIQHSRTRKAYRIKGNVASDCIRASCCTCCTLIQDEREIKKREEHRSRAVRAASAHLVSPYTVPTQMSYPPPPR</sequence>
<dbReference type="VEuPathDB" id="FungiDB:C8Q69DRAFT_48380"/>
<feature type="compositionally biased region" description="Polar residues" evidence="1">
    <location>
        <begin position="7"/>
        <end position="17"/>
    </location>
</feature>
<name>A0A443I7U5_BYSSP</name>
<accession>A0A443I7U5</accession>
<protein>
    <submittedName>
        <fullName evidence="2">DUF614 domain protein</fullName>
    </submittedName>
</protein>
<dbReference type="Proteomes" id="UP000283841">
    <property type="component" value="Unassembled WGS sequence"/>
</dbReference>
<dbReference type="EMBL" id="RCNU01000001">
    <property type="protein sequence ID" value="RWR00119.1"/>
    <property type="molecule type" value="Genomic_DNA"/>
</dbReference>
<gene>
    <name evidence="2" type="ORF">C8Q69DRAFT_48380</name>
</gene>
<dbReference type="PANTHER" id="PTHR15907">
    <property type="entry name" value="DUF614 FAMILY PROTEIN-RELATED"/>
    <property type="match status" value="1"/>
</dbReference>